<protein>
    <submittedName>
        <fullName evidence="1">Uncharacterized protein</fullName>
    </submittedName>
</protein>
<evidence type="ECO:0000313" key="2">
    <source>
        <dbReference type="Proteomes" id="UP000032503"/>
    </source>
</evidence>
<evidence type="ECO:0000313" key="1">
    <source>
        <dbReference type="EMBL" id="KJC63524.1"/>
    </source>
</evidence>
<proteinExistence type="predicted"/>
<dbReference type="EMBL" id="JYFC01000006">
    <property type="protein sequence ID" value="KJC63524.1"/>
    <property type="molecule type" value="Genomic_DNA"/>
</dbReference>
<reference evidence="1 2" key="1">
    <citation type="journal article" date="2001" name="Int. J. Syst. Evol. Microbiol.">
        <title>Agreia bicolorata gen. nov., sp. nov., to accommodate actinobacteria isolated from narrow reed grass infected by the nematode Heteroanguina graminophila.</title>
        <authorList>
            <person name="Evtushenko L.I."/>
            <person name="Dorofeeva L.V."/>
            <person name="Dobrovolskaya T.G."/>
            <person name="Streshinskaya G.M."/>
            <person name="Subbotin S.A."/>
            <person name="Tiedje J.M."/>
        </authorList>
    </citation>
    <scope>NUCLEOTIDE SEQUENCE [LARGE SCALE GENOMIC DNA]</scope>
    <source>
        <strain evidence="1 2">VKM Ac-1804</strain>
    </source>
</reference>
<keyword evidence="2" id="KW-1185">Reference proteome</keyword>
<sequence>MQPGDRFPDDQAEVVFTDESIEWLIANVNASDREEVFDTIVGLFVSPAGKHRLSKKPATNLVGFNTVEACRRDYRIIYRAKTQKDVGTVEIITIGLRRDDEVCAEAHDLVHSGKLTPDEQTQIWDALQILGETKGRLGLEEWDYVEEAAPEGLVKAAVAADILDEEFARLLTKSELTVAMEAAWASGTLDRQAAMVAAMKRVASSATPERVFASRRDDRCGALLPLAKKTCIRKKGHAGAHRGHR</sequence>
<accession>A0ABR5CD13</accession>
<comment type="caution">
    <text evidence="1">The sequence shown here is derived from an EMBL/GenBank/DDBJ whole genome shotgun (WGS) entry which is preliminary data.</text>
</comment>
<organism evidence="1 2">
    <name type="scientific">Agreia bicolorata</name>
    <dbReference type="NCBI Taxonomy" id="110935"/>
    <lineage>
        <taxon>Bacteria</taxon>
        <taxon>Bacillati</taxon>
        <taxon>Actinomycetota</taxon>
        <taxon>Actinomycetes</taxon>
        <taxon>Micrococcales</taxon>
        <taxon>Microbacteriaceae</taxon>
        <taxon>Agreia</taxon>
    </lineage>
</organism>
<gene>
    <name evidence="1" type="ORF">TZ00_13215</name>
</gene>
<name>A0ABR5CD13_9MICO</name>
<dbReference type="RefSeq" id="WP_044442412.1">
    <property type="nucleotide sequence ID" value="NZ_JYFC01000006.1"/>
</dbReference>
<dbReference type="Proteomes" id="UP000032503">
    <property type="component" value="Unassembled WGS sequence"/>
</dbReference>